<feature type="domain" description="ABC transporter" evidence="11">
    <location>
        <begin position="2"/>
        <end position="234"/>
    </location>
</feature>
<keyword evidence="4" id="KW-1003">Cell membrane</keyword>
<evidence type="ECO:0000256" key="10">
    <source>
        <dbReference type="SAM" id="MobiDB-lite"/>
    </source>
</evidence>
<keyword evidence="6 12" id="KW-0067">ATP-binding</keyword>
<comment type="subcellular location">
    <subcellularLocation>
        <location evidence="1">Cell membrane</location>
        <topology evidence="1">Peripheral membrane protein</topology>
    </subcellularLocation>
</comment>
<evidence type="ECO:0000256" key="9">
    <source>
        <dbReference type="ARBA" id="ARBA00025157"/>
    </source>
</evidence>
<accession>A0A2G1WJF6</accession>
<dbReference type="AlphaFoldDB" id="A0A2G1WJF6"/>
<dbReference type="PANTHER" id="PTHR43553">
    <property type="entry name" value="HEAVY METAL TRANSPORTER"/>
    <property type="match status" value="1"/>
</dbReference>
<dbReference type="EMBL" id="NHOA01000048">
    <property type="protein sequence ID" value="PHQ39117.1"/>
    <property type="molecule type" value="Genomic_DNA"/>
</dbReference>
<organism evidence="12 13">
    <name type="scientific">Halorubrum persicum</name>
    <dbReference type="NCBI Taxonomy" id="1383844"/>
    <lineage>
        <taxon>Archaea</taxon>
        <taxon>Methanobacteriati</taxon>
        <taxon>Methanobacteriota</taxon>
        <taxon>Stenosarchaea group</taxon>
        <taxon>Halobacteria</taxon>
        <taxon>Halobacteriales</taxon>
        <taxon>Haloferacaceae</taxon>
        <taxon>Halorubrum</taxon>
    </lineage>
</organism>
<dbReference type="GO" id="GO:0005524">
    <property type="term" value="F:ATP binding"/>
    <property type="evidence" value="ECO:0007669"/>
    <property type="project" value="UniProtKB-KW"/>
</dbReference>
<dbReference type="InterPro" id="IPR015856">
    <property type="entry name" value="ABC_transpr_CbiO/EcfA_su"/>
</dbReference>
<name>A0A2G1WJF6_9EURY</name>
<evidence type="ECO:0000256" key="1">
    <source>
        <dbReference type="ARBA" id="ARBA00004202"/>
    </source>
</evidence>
<evidence type="ECO:0000313" key="12">
    <source>
        <dbReference type="EMBL" id="PHQ39117.1"/>
    </source>
</evidence>
<sequence>MIDVDGVTCRFDGGVVAVDDVHLSVPDGEFLIVAGANGSGKTTLVRTFNGLVDPDAGSVAVNGTPVSDDLVAARSAVGMVFQDPRDQLVAATVGADVAFGPENLGCDHDEIDRRVADALAAVNMDGREDDRIASLSGGERERVAIAGALAMDPDHLVLDEPFTGLDEPARRSVVERLRELGAAGTSVIVVTHDLRDVLGLADRVVGLSGGRIAVDAAPREATASLPGLDVRVPAGFGDRPGDAAVNDAADPPANDAADTVDQ</sequence>
<dbReference type="SUPFAM" id="SSF52540">
    <property type="entry name" value="P-loop containing nucleoside triphosphate hydrolases"/>
    <property type="match status" value="1"/>
</dbReference>
<dbReference type="InterPro" id="IPR003593">
    <property type="entry name" value="AAA+_ATPase"/>
</dbReference>
<evidence type="ECO:0000256" key="2">
    <source>
        <dbReference type="ARBA" id="ARBA00005417"/>
    </source>
</evidence>
<dbReference type="GO" id="GO:0016887">
    <property type="term" value="F:ATP hydrolysis activity"/>
    <property type="evidence" value="ECO:0007669"/>
    <property type="project" value="InterPro"/>
</dbReference>
<dbReference type="FunFam" id="3.40.50.300:FF:000224">
    <property type="entry name" value="Energy-coupling factor transporter ATP-binding protein EcfA"/>
    <property type="match status" value="1"/>
</dbReference>
<keyword evidence="5" id="KW-0547">Nucleotide-binding</keyword>
<feature type="compositionally biased region" description="Low complexity" evidence="10">
    <location>
        <begin position="242"/>
        <end position="262"/>
    </location>
</feature>
<evidence type="ECO:0000256" key="4">
    <source>
        <dbReference type="ARBA" id="ARBA00022475"/>
    </source>
</evidence>
<evidence type="ECO:0000256" key="6">
    <source>
        <dbReference type="ARBA" id="ARBA00022840"/>
    </source>
</evidence>
<gene>
    <name evidence="12" type="ORF">DJ69_07730</name>
</gene>
<comment type="caution">
    <text evidence="12">The sequence shown here is derived from an EMBL/GenBank/DDBJ whole genome shotgun (WGS) entry which is preliminary data.</text>
</comment>
<evidence type="ECO:0000256" key="3">
    <source>
        <dbReference type="ARBA" id="ARBA00022448"/>
    </source>
</evidence>
<comment type="similarity">
    <text evidence="2">Belongs to the ABC transporter superfamily.</text>
</comment>
<dbReference type="GO" id="GO:0042626">
    <property type="term" value="F:ATPase-coupled transmembrane transporter activity"/>
    <property type="evidence" value="ECO:0007669"/>
    <property type="project" value="TreeGrafter"/>
</dbReference>
<dbReference type="InterPro" id="IPR027417">
    <property type="entry name" value="P-loop_NTPase"/>
</dbReference>
<dbReference type="Gene3D" id="3.40.50.300">
    <property type="entry name" value="P-loop containing nucleotide triphosphate hydrolases"/>
    <property type="match status" value="1"/>
</dbReference>
<dbReference type="PANTHER" id="PTHR43553:SF24">
    <property type="entry name" value="ENERGY-COUPLING FACTOR TRANSPORTER ATP-BINDING PROTEIN ECFA1"/>
    <property type="match status" value="1"/>
</dbReference>
<dbReference type="RefSeq" id="WP_099255103.1">
    <property type="nucleotide sequence ID" value="NZ_NHOA01000048.1"/>
</dbReference>
<evidence type="ECO:0000313" key="13">
    <source>
        <dbReference type="Proteomes" id="UP000222824"/>
    </source>
</evidence>
<dbReference type="GO" id="GO:0043190">
    <property type="term" value="C:ATP-binding cassette (ABC) transporter complex"/>
    <property type="evidence" value="ECO:0007669"/>
    <property type="project" value="TreeGrafter"/>
</dbReference>
<dbReference type="Pfam" id="PF00005">
    <property type="entry name" value="ABC_tran"/>
    <property type="match status" value="1"/>
</dbReference>
<protein>
    <submittedName>
        <fullName evidence="12">ABC transporter ATP-binding protein</fullName>
    </submittedName>
</protein>
<dbReference type="CDD" id="cd03225">
    <property type="entry name" value="ABC_cobalt_CbiO_domain1"/>
    <property type="match status" value="1"/>
</dbReference>
<dbReference type="SMART" id="SM00382">
    <property type="entry name" value="AAA"/>
    <property type="match status" value="1"/>
</dbReference>
<evidence type="ECO:0000256" key="5">
    <source>
        <dbReference type="ARBA" id="ARBA00022741"/>
    </source>
</evidence>
<evidence type="ECO:0000256" key="8">
    <source>
        <dbReference type="ARBA" id="ARBA00023136"/>
    </source>
</evidence>
<dbReference type="OrthoDB" id="35850at2157"/>
<keyword evidence="13" id="KW-1185">Reference proteome</keyword>
<evidence type="ECO:0000256" key="7">
    <source>
        <dbReference type="ARBA" id="ARBA00022967"/>
    </source>
</evidence>
<reference evidence="12 13" key="1">
    <citation type="journal article" date="2014" name="Front. Microbiol.">
        <title>Population and genomic analysis of the genus Halorubrum.</title>
        <authorList>
            <person name="Fullmer M.S."/>
            <person name="Soucy S.M."/>
            <person name="Swithers K.S."/>
            <person name="Makkay A.M."/>
            <person name="Wheeler R."/>
            <person name="Ventosa A."/>
            <person name="Gogarten J.P."/>
            <person name="Papke R.T."/>
        </authorList>
    </citation>
    <scope>NUCLEOTIDE SEQUENCE [LARGE SCALE GENOMIC DNA]</scope>
    <source>
        <strain evidence="12 13">C49</strain>
    </source>
</reference>
<evidence type="ECO:0000259" key="11">
    <source>
        <dbReference type="PROSITE" id="PS50893"/>
    </source>
</evidence>
<dbReference type="PROSITE" id="PS50893">
    <property type="entry name" value="ABC_TRANSPORTER_2"/>
    <property type="match status" value="1"/>
</dbReference>
<dbReference type="Proteomes" id="UP000222824">
    <property type="component" value="Unassembled WGS sequence"/>
</dbReference>
<keyword evidence="7" id="KW-1278">Translocase</keyword>
<keyword evidence="3" id="KW-0813">Transport</keyword>
<dbReference type="InterPro" id="IPR003439">
    <property type="entry name" value="ABC_transporter-like_ATP-bd"/>
</dbReference>
<proteinExistence type="inferred from homology"/>
<feature type="region of interest" description="Disordered" evidence="10">
    <location>
        <begin position="232"/>
        <end position="262"/>
    </location>
</feature>
<comment type="function">
    <text evidence="9">Probably part of an ABC transporter complex. Responsible for energy coupling to the transport system.</text>
</comment>
<keyword evidence="8" id="KW-0472">Membrane</keyword>
<dbReference type="InterPro" id="IPR050095">
    <property type="entry name" value="ECF_ABC_transporter_ATP-bd"/>
</dbReference>